<dbReference type="Gene3D" id="3.40.50.850">
    <property type="entry name" value="Isochorismatase-like"/>
    <property type="match status" value="1"/>
</dbReference>
<evidence type="ECO:0000313" key="5">
    <source>
        <dbReference type="Proteomes" id="UP000279236"/>
    </source>
</evidence>
<keyword evidence="2" id="KW-0378">Hydrolase</keyword>
<protein>
    <recommendedName>
        <fullName evidence="3">Isochorismatase-like domain-containing protein</fullName>
    </recommendedName>
</protein>
<dbReference type="OrthoDB" id="3233329at2759"/>
<reference evidence="4 5" key="1">
    <citation type="submission" date="2018-11" db="EMBL/GenBank/DDBJ databases">
        <title>Genome sequence of Apiotrichum porosum DSM 27194.</title>
        <authorList>
            <person name="Aliyu H."/>
            <person name="Gorte O."/>
            <person name="Ochsenreither K."/>
        </authorList>
    </citation>
    <scope>NUCLEOTIDE SEQUENCE [LARGE SCALE GENOMIC DNA]</scope>
    <source>
        <strain evidence="4 5">DSM 27194</strain>
    </source>
</reference>
<dbReference type="STRING" id="105984.A0A427XFB1"/>
<dbReference type="AlphaFoldDB" id="A0A427XFB1"/>
<gene>
    <name evidence="4" type="ORF">EHS24_003419</name>
</gene>
<evidence type="ECO:0000256" key="1">
    <source>
        <dbReference type="ARBA" id="ARBA00006336"/>
    </source>
</evidence>
<comment type="caution">
    <text evidence="4">The sequence shown here is derived from an EMBL/GenBank/DDBJ whole genome shotgun (WGS) entry which is preliminary data.</text>
</comment>
<dbReference type="EMBL" id="RSCE01000016">
    <property type="protein sequence ID" value="RSH77447.1"/>
    <property type="molecule type" value="Genomic_DNA"/>
</dbReference>
<dbReference type="RefSeq" id="XP_028472594.1">
    <property type="nucleotide sequence ID" value="XM_028619098.1"/>
</dbReference>
<dbReference type="PANTHER" id="PTHR43540:SF6">
    <property type="entry name" value="ISOCHORISMATASE-LIKE DOMAIN-CONTAINING PROTEIN"/>
    <property type="match status" value="1"/>
</dbReference>
<organism evidence="4 5">
    <name type="scientific">Apiotrichum porosum</name>
    <dbReference type="NCBI Taxonomy" id="105984"/>
    <lineage>
        <taxon>Eukaryota</taxon>
        <taxon>Fungi</taxon>
        <taxon>Dikarya</taxon>
        <taxon>Basidiomycota</taxon>
        <taxon>Agaricomycotina</taxon>
        <taxon>Tremellomycetes</taxon>
        <taxon>Trichosporonales</taxon>
        <taxon>Trichosporonaceae</taxon>
        <taxon>Apiotrichum</taxon>
    </lineage>
</organism>
<dbReference type="GeneID" id="39587962"/>
<dbReference type="Proteomes" id="UP000279236">
    <property type="component" value="Unassembled WGS sequence"/>
</dbReference>
<dbReference type="CDD" id="cd00431">
    <property type="entry name" value="cysteine_hydrolases"/>
    <property type="match status" value="1"/>
</dbReference>
<accession>A0A427XFB1</accession>
<evidence type="ECO:0000256" key="2">
    <source>
        <dbReference type="ARBA" id="ARBA00022801"/>
    </source>
</evidence>
<evidence type="ECO:0000313" key="4">
    <source>
        <dbReference type="EMBL" id="RSH77447.1"/>
    </source>
</evidence>
<dbReference type="InterPro" id="IPR000868">
    <property type="entry name" value="Isochorismatase-like_dom"/>
</dbReference>
<evidence type="ECO:0000259" key="3">
    <source>
        <dbReference type="Pfam" id="PF00857"/>
    </source>
</evidence>
<dbReference type="PANTHER" id="PTHR43540">
    <property type="entry name" value="PEROXYUREIDOACRYLATE/UREIDOACRYLATE AMIDOHYDROLASE-RELATED"/>
    <property type="match status" value="1"/>
</dbReference>
<sequence length="186" mass="20503">MTALLVIDMQRHFTTSAAPITANVNLLIDHFHSDDLTVVYTQHGHTPAQLSGAEVSELVRFWGPDGSIHRFAESWHLLPDLLPPATSDVQVQDKDTYDAFIHTGLEETLRARRIERVVVCGVLTNFCCETTARSAFNRGFETWVASDACGAESQTLHSNSLRALAAGFGEVLSTKEVLQRLQSPRG</sequence>
<name>A0A427XFB1_9TREE</name>
<dbReference type="Pfam" id="PF00857">
    <property type="entry name" value="Isochorismatase"/>
    <property type="match status" value="1"/>
</dbReference>
<keyword evidence="5" id="KW-1185">Reference proteome</keyword>
<proteinExistence type="inferred from homology"/>
<comment type="similarity">
    <text evidence="1">Belongs to the isochorismatase family.</text>
</comment>
<dbReference type="GO" id="GO:0016787">
    <property type="term" value="F:hydrolase activity"/>
    <property type="evidence" value="ECO:0007669"/>
    <property type="project" value="UniProtKB-KW"/>
</dbReference>
<dbReference type="InterPro" id="IPR036380">
    <property type="entry name" value="Isochorismatase-like_sf"/>
</dbReference>
<feature type="domain" description="Isochorismatase-like" evidence="3">
    <location>
        <begin position="2"/>
        <end position="176"/>
    </location>
</feature>
<dbReference type="InterPro" id="IPR050272">
    <property type="entry name" value="Isochorismatase-like_hydrls"/>
</dbReference>
<dbReference type="SUPFAM" id="SSF52499">
    <property type="entry name" value="Isochorismatase-like hydrolases"/>
    <property type="match status" value="1"/>
</dbReference>